<dbReference type="RefSeq" id="XP_009495931.1">
    <property type="nucleotide sequence ID" value="XM_009497656.1"/>
</dbReference>
<dbReference type="AlphaFoldDB" id="A0A058Z5G5"/>
<proteinExistence type="predicted"/>
<feature type="compositionally biased region" description="Basic and acidic residues" evidence="1">
    <location>
        <begin position="246"/>
        <end position="262"/>
    </location>
</feature>
<reference evidence="2" key="1">
    <citation type="submission" date="2013-04" db="EMBL/GenBank/DDBJ databases">
        <title>The Genome Sequence of Fonticula alba ATCC 38817.</title>
        <authorList>
            <consortium name="The Broad Institute Genomics Platform"/>
            <person name="Russ C."/>
            <person name="Cuomo C."/>
            <person name="Burger G."/>
            <person name="Gray M.W."/>
            <person name="Holland P.W.H."/>
            <person name="King N."/>
            <person name="Lang F.B.F."/>
            <person name="Roger A.J."/>
            <person name="Ruiz-Trillo I."/>
            <person name="Brown M."/>
            <person name="Walker B."/>
            <person name="Young S."/>
            <person name="Zeng Q."/>
            <person name="Gargeya S."/>
            <person name="Fitzgerald M."/>
            <person name="Haas B."/>
            <person name="Abouelleil A."/>
            <person name="Allen A.W."/>
            <person name="Alvarado L."/>
            <person name="Arachchi H.M."/>
            <person name="Berlin A.M."/>
            <person name="Chapman S.B."/>
            <person name="Gainer-Dewar J."/>
            <person name="Goldberg J."/>
            <person name="Griggs A."/>
            <person name="Gujja S."/>
            <person name="Hansen M."/>
            <person name="Howarth C."/>
            <person name="Imamovic A."/>
            <person name="Ireland A."/>
            <person name="Larimer J."/>
            <person name="McCowan C."/>
            <person name="Murphy C."/>
            <person name="Pearson M."/>
            <person name="Poon T.W."/>
            <person name="Priest M."/>
            <person name="Roberts A."/>
            <person name="Saif S."/>
            <person name="Shea T."/>
            <person name="Sisk P."/>
            <person name="Sykes S."/>
            <person name="Wortman J."/>
            <person name="Nusbaum C."/>
            <person name="Birren B."/>
        </authorList>
    </citation>
    <scope>NUCLEOTIDE SEQUENCE [LARGE SCALE GENOMIC DNA]</scope>
    <source>
        <strain evidence="2">ATCC 38817</strain>
    </source>
</reference>
<evidence type="ECO:0000313" key="3">
    <source>
        <dbReference type="Proteomes" id="UP000030693"/>
    </source>
</evidence>
<accession>A0A058Z5G5</accession>
<dbReference type="GeneID" id="20528524"/>
<feature type="region of interest" description="Disordered" evidence="1">
    <location>
        <begin position="1"/>
        <end position="28"/>
    </location>
</feature>
<evidence type="ECO:0000313" key="2">
    <source>
        <dbReference type="EMBL" id="KCV69366.1"/>
    </source>
</evidence>
<keyword evidence="3" id="KW-1185">Reference proteome</keyword>
<sequence length="277" mass="30862">MARRHFPGQGDRRGKGRVQMQGISRQERGHNLLIDRQKKAHVLVRQLRHHPAQSRQTLHAGPLLALHQAIGHTCLVDQRVNLLRREAQQPGQQGLRHRRVPGHQSAEIAQKIGHFLIRQDPMPLPGWRYPELHRRKGLHQGLQRYHIHPQQPGHVLLQGLRLGQALKAQEETQAAGGLETTGQRHTSSLHIQAEGLPGVDAHARKSSTGPRDLGVGSRGLEEGWQRKGRAWRVGPLGGDVQGFQSGRERGVELRDGRQEGKRPAGKGPAEEGPDDQV</sequence>
<organism evidence="2">
    <name type="scientific">Fonticula alba</name>
    <name type="common">Slime mold</name>
    <dbReference type="NCBI Taxonomy" id="691883"/>
    <lineage>
        <taxon>Eukaryota</taxon>
        <taxon>Rotosphaerida</taxon>
        <taxon>Fonticulaceae</taxon>
        <taxon>Fonticula</taxon>
    </lineage>
</organism>
<evidence type="ECO:0000256" key="1">
    <source>
        <dbReference type="SAM" id="MobiDB-lite"/>
    </source>
</evidence>
<feature type="region of interest" description="Disordered" evidence="1">
    <location>
        <begin position="195"/>
        <end position="277"/>
    </location>
</feature>
<dbReference type="Proteomes" id="UP000030693">
    <property type="component" value="Unassembled WGS sequence"/>
</dbReference>
<gene>
    <name evidence="2" type="ORF">H696_03799</name>
</gene>
<dbReference type="EMBL" id="KB932206">
    <property type="protein sequence ID" value="KCV69366.1"/>
    <property type="molecule type" value="Genomic_DNA"/>
</dbReference>
<name>A0A058Z5G5_FONAL</name>
<protein>
    <submittedName>
        <fullName evidence="2">Uncharacterized protein</fullName>
    </submittedName>
</protein>